<dbReference type="GO" id="GO:0016747">
    <property type="term" value="F:acyltransferase activity, transferring groups other than amino-acyl groups"/>
    <property type="evidence" value="ECO:0007669"/>
    <property type="project" value="InterPro"/>
</dbReference>
<dbReference type="PANTHER" id="PTHR42919:SF8">
    <property type="entry name" value="N-ALPHA-ACETYLTRANSFERASE 50"/>
    <property type="match status" value="1"/>
</dbReference>
<protein>
    <submittedName>
        <fullName evidence="4">GNAT family N-acetyltransferase</fullName>
    </submittedName>
</protein>
<dbReference type="CDD" id="cd04301">
    <property type="entry name" value="NAT_SF"/>
    <property type="match status" value="1"/>
</dbReference>
<dbReference type="InterPro" id="IPR051556">
    <property type="entry name" value="N-term/lysine_N-AcTrnsfr"/>
</dbReference>
<accession>A0A317ETY1</accession>
<dbReference type="EMBL" id="QGNY01000009">
    <property type="protein sequence ID" value="PWS29872.1"/>
    <property type="molecule type" value="Genomic_DNA"/>
</dbReference>
<dbReference type="AlphaFoldDB" id="A0A317ETY1"/>
<dbReference type="PROSITE" id="PS51186">
    <property type="entry name" value="GNAT"/>
    <property type="match status" value="1"/>
</dbReference>
<dbReference type="Gene3D" id="3.40.630.30">
    <property type="match status" value="1"/>
</dbReference>
<evidence type="ECO:0000256" key="1">
    <source>
        <dbReference type="ARBA" id="ARBA00022679"/>
    </source>
</evidence>
<evidence type="ECO:0000259" key="3">
    <source>
        <dbReference type="PROSITE" id="PS51186"/>
    </source>
</evidence>
<name>A0A317ETY1_9SPHI</name>
<dbReference type="RefSeq" id="WP_109932305.1">
    <property type="nucleotide sequence ID" value="NZ_QGNY01000009.1"/>
</dbReference>
<gene>
    <name evidence="4" type="ORF">DF947_19995</name>
</gene>
<reference evidence="5" key="1">
    <citation type="submission" date="2018-05" db="EMBL/GenBank/DDBJ databases">
        <title>Pedobacter paludis sp. nov., isolated from wetland soil.</title>
        <authorList>
            <person name="Zhang Y."/>
        </authorList>
    </citation>
    <scope>NUCLEOTIDE SEQUENCE [LARGE SCALE GENOMIC DNA]</scope>
    <source>
        <strain evidence="5">R-8</strain>
    </source>
</reference>
<dbReference type="Pfam" id="PF00583">
    <property type="entry name" value="Acetyltransf_1"/>
    <property type="match status" value="1"/>
</dbReference>
<evidence type="ECO:0000313" key="5">
    <source>
        <dbReference type="Proteomes" id="UP000245391"/>
    </source>
</evidence>
<proteinExistence type="predicted"/>
<evidence type="ECO:0000256" key="2">
    <source>
        <dbReference type="ARBA" id="ARBA00023315"/>
    </source>
</evidence>
<feature type="domain" description="N-acetyltransferase" evidence="3">
    <location>
        <begin position="4"/>
        <end position="171"/>
    </location>
</feature>
<keyword evidence="2" id="KW-0012">Acyltransferase</keyword>
<evidence type="ECO:0000313" key="4">
    <source>
        <dbReference type="EMBL" id="PWS29872.1"/>
    </source>
</evidence>
<sequence length="171" mass="19571">MQNIEITPVTLSDIEKLQGIAEQTFSVTFSNENSEENLADYLGKAFSLEKLTSELNNENSAFYFAIFEHKIIGYLKINFGAAQTEPQDNAMEIERVYVLKAFHGKKVAQQLFNKAIQIAKQANAEYVWLGVWEENPRAISFYTKNGFVEFDRHSFTIGNDVQQDLMMKLVL</sequence>
<keyword evidence="5" id="KW-1185">Reference proteome</keyword>
<organism evidence="4 5">
    <name type="scientific">Pedobacter paludis</name>
    <dbReference type="NCBI Taxonomy" id="2203212"/>
    <lineage>
        <taxon>Bacteria</taxon>
        <taxon>Pseudomonadati</taxon>
        <taxon>Bacteroidota</taxon>
        <taxon>Sphingobacteriia</taxon>
        <taxon>Sphingobacteriales</taxon>
        <taxon>Sphingobacteriaceae</taxon>
        <taxon>Pedobacter</taxon>
    </lineage>
</organism>
<comment type="caution">
    <text evidence="4">The sequence shown here is derived from an EMBL/GenBank/DDBJ whole genome shotgun (WGS) entry which is preliminary data.</text>
</comment>
<dbReference type="OrthoDB" id="7205533at2"/>
<dbReference type="Proteomes" id="UP000245391">
    <property type="component" value="Unassembled WGS sequence"/>
</dbReference>
<dbReference type="SUPFAM" id="SSF55729">
    <property type="entry name" value="Acyl-CoA N-acyltransferases (Nat)"/>
    <property type="match status" value="1"/>
</dbReference>
<keyword evidence="1 4" id="KW-0808">Transferase</keyword>
<dbReference type="InterPro" id="IPR016181">
    <property type="entry name" value="Acyl_CoA_acyltransferase"/>
</dbReference>
<dbReference type="PANTHER" id="PTHR42919">
    <property type="entry name" value="N-ALPHA-ACETYLTRANSFERASE"/>
    <property type="match status" value="1"/>
</dbReference>
<dbReference type="InterPro" id="IPR000182">
    <property type="entry name" value="GNAT_dom"/>
</dbReference>